<keyword evidence="2" id="KW-1185">Reference proteome</keyword>
<comment type="caution">
    <text evidence="1">The sequence shown here is derived from an EMBL/GenBank/DDBJ whole genome shotgun (WGS) entry which is preliminary data.</text>
</comment>
<dbReference type="Proteomes" id="UP001180020">
    <property type="component" value="Unassembled WGS sequence"/>
</dbReference>
<gene>
    <name evidence="1" type="ORF">QJS10_CPB11g00964</name>
</gene>
<evidence type="ECO:0000313" key="1">
    <source>
        <dbReference type="EMBL" id="KAK1303230.1"/>
    </source>
</evidence>
<proteinExistence type="predicted"/>
<sequence>MAVKFQVVSSMQVMTCPYRWSPCFRRQIRCPNECPLAKPWDPNSKGCFLDCGSPTCEAVCRRKQPQPIPILFCTSVEFNSIHSCDHLNLLLDKDRKPNCNSHGSGCYDPRFIGGDGGVFYFHGMKNEHFSLVSDPNFQINARFIGLRPAGRPRDFTWMQALGIISGPHTFTVEAMKTNKWDEKLDHFKFSYNGVPLFIPEGHLSEWKSADESLGVERTGMTNSVAINLRELAEVRIQVVPVTKEDDRIHNYHIPSDDCYAHLEVQFRFYRLSPEVEGVVGKTYRPDYENPAKKGVPMPVVGGEDKYKTSSLVSSDCRACVFTPAGLESQ</sequence>
<dbReference type="PANTHER" id="PTHR31656">
    <property type="entry name" value="ROOT CAP DOMAIN-CONTAINING PROTEIN"/>
    <property type="match status" value="1"/>
</dbReference>
<name>A0AAV9DQ07_ACOCL</name>
<evidence type="ECO:0000313" key="2">
    <source>
        <dbReference type="Proteomes" id="UP001180020"/>
    </source>
</evidence>
<dbReference type="AlphaFoldDB" id="A0AAV9DQ07"/>
<accession>A0AAV9DQ07</accession>
<dbReference type="Pfam" id="PF06830">
    <property type="entry name" value="Root_cap"/>
    <property type="match status" value="1"/>
</dbReference>
<dbReference type="EMBL" id="JAUJYO010000011">
    <property type="protein sequence ID" value="KAK1303230.1"/>
    <property type="molecule type" value="Genomic_DNA"/>
</dbReference>
<dbReference type="InterPro" id="IPR009646">
    <property type="entry name" value="Root_cap"/>
</dbReference>
<reference evidence="1" key="2">
    <citation type="submission" date="2023-06" db="EMBL/GenBank/DDBJ databases">
        <authorList>
            <person name="Ma L."/>
            <person name="Liu K.-W."/>
            <person name="Li Z."/>
            <person name="Hsiao Y.-Y."/>
            <person name="Qi Y."/>
            <person name="Fu T."/>
            <person name="Tang G."/>
            <person name="Zhang D."/>
            <person name="Sun W.-H."/>
            <person name="Liu D.-K."/>
            <person name="Li Y."/>
            <person name="Chen G.-Z."/>
            <person name="Liu X.-D."/>
            <person name="Liao X.-Y."/>
            <person name="Jiang Y.-T."/>
            <person name="Yu X."/>
            <person name="Hao Y."/>
            <person name="Huang J."/>
            <person name="Zhao X.-W."/>
            <person name="Ke S."/>
            <person name="Chen Y.-Y."/>
            <person name="Wu W.-L."/>
            <person name="Hsu J.-L."/>
            <person name="Lin Y.-F."/>
            <person name="Huang M.-D."/>
            <person name="Li C.-Y."/>
            <person name="Huang L."/>
            <person name="Wang Z.-W."/>
            <person name="Zhao X."/>
            <person name="Zhong W.-Y."/>
            <person name="Peng D.-H."/>
            <person name="Ahmad S."/>
            <person name="Lan S."/>
            <person name="Zhang J.-S."/>
            <person name="Tsai W.-C."/>
            <person name="Van De Peer Y."/>
            <person name="Liu Z.-J."/>
        </authorList>
    </citation>
    <scope>NUCLEOTIDE SEQUENCE</scope>
    <source>
        <strain evidence="1">CP</strain>
        <tissue evidence="1">Leaves</tissue>
    </source>
</reference>
<reference evidence="1" key="1">
    <citation type="journal article" date="2023" name="Nat. Commun.">
        <title>Diploid and tetraploid genomes of Acorus and the evolution of monocots.</title>
        <authorList>
            <person name="Ma L."/>
            <person name="Liu K.W."/>
            <person name="Li Z."/>
            <person name="Hsiao Y.Y."/>
            <person name="Qi Y."/>
            <person name="Fu T."/>
            <person name="Tang G.D."/>
            <person name="Zhang D."/>
            <person name="Sun W.H."/>
            <person name="Liu D.K."/>
            <person name="Li Y."/>
            <person name="Chen G.Z."/>
            <person name="Liu X.D."/>
            <person name="Liao X.Y."/>
            <person name="Jiang Y.T."/>
            <person name="Yu X."/>
            <person name="Hao Y."/>
            <person name="Huang J."/>
            <person name="Zhao X.W."/>
            <person name="Ke S."/>
            <person name="Chen Y.Y."/>
            <person name="Wu W.L."/>
            <person name="Hsu J.L."/>
            <person name="Lin Y.F."/>
            <person name="Huang M.D."/>
            <person name="Li C.Y."/>
            <person name="Huang L."/>
            <person name="Wang Z.W."/>
            <person name="Zhao X."/>
            <person name="Zhong W.Y."/>
            <person name="Peng D.H."/>
            <person name="Ahmad S."/>
            <person name="Lan S."/>
            <person name="Zhang J.S."/>
            <person name="Tsai W.C."/>
            <person name="Van de Peer Y."/>
            <person name="Liu Z.J."/>
        </authorList>
    </citation>
    <scope>NUCLEOTIDE SEQUENCE</scope>
    <source>
        <strain evidence="1">CP</strain>
    </source>
</reference>
<protein>
    <recommendedName>
        <fullName evidence="3">Root cap</fullName>
    </recommendedName>
</protein>
<evidence type="ECO:0008006" key="3">
    <source>
        <dbReference type="Google" id="ProtNLM"/>
    </source>
</evidence>
<organism evidence="1 2">
    <name type="scientific">Acorus calamus</name>
    <name type="common">Sweet flag</name>
    <dbReference type="NCBI Taxonomy" id="4465"/>
    <lineage>
        <taxon>Eukaryota</taxon>
        <taxon>Viridiplantae</taxon>
        <taxon>Streptophyta</taxon>
        <taxon>Embryophyta</taxon>
        <taxon>Tracheophyta</taxon>
        <taxon>Spermatophyta</taxon>
        <taxon>Magnoliopsida</taxon>
        <taxon>Liliopsida</taxon>
        <taxon>Acoraceae</taxon>
        <taxon>Acorus</taxon>
    </lineage>
</organism>